<organism evidence="6 7">
    <name type="scientific">Streptomyces colonosanans</name>
    <dbReference type="NCBI Taxonomy" id="1428652"/>
    <lineage>
        <taxon>Bacteria</taxon>
        <taxon>Bacillati</taxon>
        <taxon>Actinomycetota</taxon>
        <taxon>Actinomycetes</taxon>
        <taxon>Kitasatosporales</taxon>
        <taxon>Streptomycetaceae</taxon>
        <taxon>Streptomyces</taxon>
    </lineage>
</organism>
<dbReference type="Gene3D" id="3.40.50.300">
    <property type="entry name" value="P-loop containing nucleotide triphosphate hydrolases"/>
    <property type="match status" value="1"/>
</dbReference>
<reference evidence="6 7" key="1">
    <citation type="submission" date="2016-10" db="EMBL/GenBank/DDBJ databases">
        <title>Genome sequence of Streptomyces sp. MUSC 93.</title>
        <authorList>
            <person name="Lee L.-H."/>
            <person name="Ser H.-L."/>
            <person name="Law J.W.-F."/>
        </authorList>
    </citation>
    <scope>NUCLEOTIDE SEQUENCE [LARGE SCALE GENOMIC DNA]</scope>
    <source>
        <strain evidence="6 7">MUSC 93</strain>
    </source>
</reference>
<protein>
    <submittedName>
        <fullName evidence="6">Multidrug ABC transporter ATP-binding protein</fullName>
    </submittedName>
</protein>
<dbReference type="InterPro" id="IPR003439">
    <property type="entry name" value="ABC_transporter-like_ATP-bd"/>
</dbReference>
<keyword evidence="2" id="KW-0813">Transport</keyword>
<evidence type="ECO:0000313" key="6">
    <source>
        <dbReference type="EMBL" id="OIJ94238.1"/>
    </source>
</evidence>
<dbReference type="EMBL" id="MLYP01000028">
    <property type="protein sequence ID" value="OIJ94238.1"/>
    <property type="molecule type" value="Genomic_DNA"/>
</dbReference>
<accession>A0A1S2PKA5</accession>
<feature type="domain" description="ABC transporter" evidence="5">
    <location>
        <begin position="2"/>
        <end position="227"/>
    </location>
</feature>
<dbReference type="OrthoDB" id="9781246at2"/>
<dbReference type="PROSITE" id="PS50893">
    <property type="entry name" value="ABC_TRANSPORTER_2"/>
    <property type="match status" value="1"/>
</dbReference>
<dbReference type="GO" id="GO:0005524">
    <property type="term" value="F:ATP binding"/>
    <property type="evidence" value="ECO:0007669"/>
    <property type="project" value="UniProtKB-KW"/>
</dbReference>
<sequence length="320" mass="34271">MIDVQNLTKRYGQTTVVDALTFTVRPGAVTGFLGPNGAGKSTTMRMMLGLTRPDTGSARIDGHAYHELTYPLRHVGALLETSAPHRSLTARDHLLWLARSNRIARGRVREVLEMVELAGVARRRIGTFSLGMGQRLGLAAALLGNPPVLVLDEPVNGLDTEGIRWLRELLRSMAAEGRTVLISSHLMTEMSMVADQLIVISRGRLLADTGLSDFIQRHGRPYVRVRTPEPERLARELQRNGASVTRSPDGGMDVVGMQAAGISRLAAAVGFPLDELSTHAGSLEETFLEVIGEEAIDGAAADGAAAGGGAIGEDGRNTRV</sequence>
<name>A0A1S2PKA5_9ACTN</name>
<evidence type="ECO:0000256" key="2">
    <source>
        <dbReference type="ARBA" id="ARBA00022448"/>
    </source>
</evidence>
<dbReference type="SMART" id="SM00382">
    <property type="entry name" value="AAA"/>
    <property type="match status" value="1"/>
</dbReference>
<comment type="caution">
    <text evidence="6">The sequence shown here is derived from an EMBL/GenBank/DDBJ whole genome shotgun (WGS) entry which is preliminary data.</text>
</comment>
<evidence type="ECO:0000259" key="5">
    <source>
        <dbReference type="PROSITE" id="PS50893"/>
    </source>
</evidence>
<keyword evidence="4 6" id="KW-0067">ATP-binding</keyword>
<comment type="similarity">
    <text evidence="1">Belongs to the ABC transporter superfamily.</text>
</comment>
<dbReference type="PANTHER" id="PTHR43335">
    <property type="entry name" value="ABC TRANSPORTER, ATP-BINDING PROTEIN"/>
    <property type="match status" value="1"/>
</dbReference>
<dbReference type="PANTHER" id="PTHR43335:SF4">
    <property type="entry name" value="ABC TRANSPORTER, ATP-BINDING PROTEIN"/>
    <property type="match status" value="1"/>
</dbReference>
<keyword evidence="3" id="KW-0547">Nucleotide-binding</keyword>
<evidence type="ECO:0000256" key="3">
    <source>
        <dbReference type="ARBA" id="ARBA00022741"/>
    </source>
</evidence>
<proteinExistence type="inferred from homology"/>
<dbReference type="Pfam" id="PF00005">
    <property type="entry name" value="ABC_tran"/>
    <property type="match status" value="1"/>
</dbReference>
<keyword evidence="7" id="KW-1185">Reference proteome</keyword>
<dbReference type="GO" id="GO:0016887">
    <property type="term" value="F:ATP hydrolysis activity"/>
    <property type="evidence" value="ECO:0007669"/>
    <property type="project" value="InterPro"/>
</dbReference>
<dbReference type="InterPro" id="IPR027417">
    <property type="entry name" value="P-loop_NTPase"/>
</dbReference>
<dbReference type="AlphaFoldDB" id="A0A1S2PKA5"/>
<dbReference type="STRING" id="1428652.BIV24_10980"/>
<evidence type="ECO:0000256" key="1">
    <source>
        <dbReference type="ARBA" id="ARBA00005417"/>
    </source>
</evidence>
<evidence type="ECO:0000256" key="4">
    <source>
        <dbReference type="ARBA" id="ARBA00022840"/>
    </source>
</evidence>
<dbReference type="SUPFAM" id="SSF52540">
    <property type="entry name" value="P-loop containing nucleoside triphosphate hydrolases"/>
    <property type="match status" value="1"/>
</dbReference>
<evidence type="ECO:0000313" key="7">
    <source>
        <dbReference type="Proteomes" id="UP000179935"/>
    </source>
</evidence>
<gene>
    <name evidence="6" type="ORF">BIV24_10980</name>
</gene>
<dbReference type="Proteomes" id="UP000179935">
    <property type="component" value="Unassembled WGS sequence"/>
</dbReference>
<dbReference type="RefSeq" id="WP_071366057.1">
    <property type="nucleotide sequence ID" value="NZ_MLYP01000028.1"/>
</dbReference>
<dbReference type="InterPro" id="IPR003593">
    <property type="entry name" value="AAA+_ATPase"/>
</dbReference>